<dbReference type="SUPFAM" id="SSF46894">
    <property type="entry name" value="C-terminal effector domain of the bipartite response regulators"/>
    <property type="match status" value="1"/>
</dbReference>
<dbReference type="InterPro" id="IPR001789">
    <property type="entry name" value="Sig_transdc_resp-reg_receiver"/>
</dbReference>
<dbReference type="InterPro" id="IPR016032">
    <property type="entry name" value="Sig_transdc_resp-reg_C-effctor"/>
</dbReference>
<dbReference type="CDD" id="cd06170">
    <property type="entry name" value="LuxR_C_like"/>
    <property type="match status" value="1"/>
</dbReference>
<dbReference type="SUPFAM" id="SSF52172">
    <property type="entry name" value="CheY-like"/>
    <property type="match status" value="1"/>
</dbReference>
<dbReference type="InterPro" id="IPR011006">
    <property type="entry name" value="CheY-like_superfamily"/>
</dbReference>
<accession>A0ABV8LS39</accession>
<keyword evidence="1 5" id="KW-0597">Phosphoprotein</keyword>
<protein>
    <submittedName>
        <fullName evidence="8">Response regulator</fullName>
    </submittedName>
</protein>
<evidence type="ECO:0000259" key="7">
    <source>
        <dbReference type="PROSITE" id="PS50110"/>
    </source>
</evidence>
<dbReference type="PROSITE" id="PS50043">
    <property type="entry name" value="HTH_LUXR_2"/>
    <property type="match status" value="1"/>
</dbReference>
<dbReference type="Proteomes" id="UP001595816">
    <property type="component" value="Unassembled WGS sequence"/>
</dbReference>
<dbReference type="SMART" id="SM00448">
    <property type="entry name" value="REC"/>
    <property type="match status" value="1"/>
</dbReference>
<evidence type="ECO:0000256" key="3">
    <source>
        <dbReference type="ARBA" id="ARBA00023125"/>
    </source>
</evidence>
<dbReference type="PROSITE" id="PS00622">
    <property type="entry name" value="HTH_LUXR_1"/>
    <property type="match status" value="1"/>
</dbReference>
<dbReference type="RefSeq" id="WP_253762377.1">
    <property type="nucleotide sequence ID" value="NZ_JAMZDZ010000001.1"/>
</dbReference>
<evidence type="ECO:0000256" key="1">
    <source>
        <dbReference type="ARBA" id="ARBA00022553"/>
    </source>
</evidence>
<reference evidence="9" key="1">
    <citation type="journal article" date="2019" name="Int. J. Syst. Evol. Microbiol.">
        <title>The Global Catalogue of Microorganisms (GCM) 10K type strain sequencing project: providing services to taxonomists for standard genome sequencing and annotation.</title>
        <authorList>
            <consortium name="The Broad Institute Genomics Platform"/>
            <consortium name="The Broad Institute Genome Sequencing Center for Infectious Disease"/>
            <person name="Wu L."/>
            <person name="Ma J."/>
        </authorList>
    </citation>
    <scope>NUCLEOTIDE SEQUENCE [LARGE SCALE GENOMIC DNA]</scope>
    <source>
        <strain evidence="9">CGMCC 4.7289</strain>
    </source>
</reference>
<comment type="caution">
    <text evidence="8">The sequence shown here is derived from an EMBL/GenBank/DDBJ whole genome shotgun (WGS) entry which is preliminary data.</text>
</comment>
<evidence type="ECO:0000313" key="8">
    <source>
        <dbReference type="EMBL" id="MFC4133585.1"/>
    </source>
</evidence>
<evidence type="ECO:0000256" key="5">
    <source>
        <dbReference type="PROSITE-ProRule" id="PRU00169"/>
    </source>
</evidence>
<dbReference type="PANTHER" id="PTHR43214:SF24">
    <property type="entry name" value="TRANSCRIPTIONAL REGULATORY PROTEIN NARL-RELATED"/>
    <property type="match status" value="1"/>
</dbReference>
<sequence length="229" mass="24732">MNDVVAGQRHIRVVLVDDQVLMRTGFRFILDETDDIVVVGEAGDGATAVRVVERTRPDVVLMDIRMPGMDGIEATRRIIASTPAVAVLVLTTFDLDEYVYAALRNGASGFLLKDAIADDLLAAVRAVAAGESVTAPSVTRRLIAHFVNTTPAGAQPDDRLGPLTAREREVLTLIGRGRSNPEIAEDLQLAPGTVRTHIGRIFAKLDLRDRVQAVILAYEQGLVQLGENS</sequence>
<dbReference type="Pfam" id="PF00196">
    <property type="entry name" value="GerE"/>
    <property type="match status" value="1"/>
</dbReference>
<feature type="domain" description="Response regulatory" evidence="7">
    <location>
        <begin position="12"/>
        <end position="128"/>
    </location>
</feature>
<dbReference type="PANTHER" id="PTHR43214">
    <property type="entry name" value="TWO-COMPONENT RESPONSE REGULATOR"/>
    <property type="match status" value="1"/>
</dbReference>
<keyword evidence="2" id="KW-0805">Transcription regulation</keyword>
<evidence type="ECO:0000259" key="6">
    <source>
        <dbReference type="PROSITE" id="PS50043"/>
    </source>
</evidence>
<feature type="domain" description="HTH luxR-type" evidence="6">
    <location>
        <begin position="156"/>
        <end position="221"/>
    </location>
</feature>
<dbReference type="CDD" id="cd17535">
    <property type="entry name" value="REC_NarL-like"/>
    <property type="match status" value="1"/>
</dbReference>
<organism evidence="8 9">
    <name type="scientific">Hamadaea flava</name>
    <dbReference type="NCBI Taxonomy" id="1742688"/>
    <lineage>
        <taxon>Bacteria</taxon>
        <taxon>Bacillati</taxon>
        <taxon>Actinomycetota</taxon>
        <taxon>Actinomycetes</taxon>
        <taxon>Micromonosporales</taxon>
        <taxon>Micromonosporaceae</taxon>
        <taxon>Hamadaea</taxon>
    </lineage>
</organism>
<feature type="modified residue" description="4-aspartylphosphate" evidence="5">
    <location>
        <position position="63"/>
    </location>
</feature>
<gene>
    <name evidence="8" type="ORF">ACFOZ4_23500</name>
</gene>
<evidence type="ECO:0000256" key="2">
    <source>
        <dbReference type="ARBA" id="ARBA00023015"/>
    </source>
</evidence>
<evidence type="ECO:0000256" key="4">
    <source>
        <dbReference type="ARBA" id="ARBA00023163"/>
    </source>
</evidence>
<dbReference type="SMART" id="SM00421">
    <property type="entry name" value="HTH_LUXR"/>
    <property type="match status" value="1"/>
</dbReference>
<dbReference type="InterPro" id="IPR000792">
    <property type="entry name" value="Tscrpt_reg_LuxR_C"/>
</dbReference>
<dbReference type="EMBL" id="JBHSAY010000012">
    <property type="protein sequence ID" value="MFC4133585.1"/>
    <property type="molecule type" value="Genomic_DNA"/>
</dbReference>
<keyword evidence="3" id="KW-0238">DNA-binding</keyword>
<dbReference type="Gene3D" id="3.40.50.2300">
    <property type="match status" value="1"/>
</dbReference>
<name>A0ABV8LS39_9ACTN</name>
<proteinExistence type="predicted"/>
<keyword evidence="9" id="KW-1185">Reference proteome</keyword>
<evidence type="ECO:0000313" key="9">
    <source>
        <dbReference type="Proteomes" id="UP001595816"/>
    </source>
</evidence>
<dbReference type="InterPro" id="IPR039420">
    <property type="entry name" value="WalR-like"/>
</dbReference>
<dbReference type="PROSITE" id="PS50110">
    <property type="entry name" value="RESPONSE_REGULATORY"/>
    <property type="match status" value="1"/>
</dbReference>
<keyword evidence="4" id="KW-0804">Transcription</keyword>
<dbReference type="InterPro" id="IPR058245">
    <property type="entry name" value="NreC/VraR/RcsB-like_REC"/>
</dbReference>
<dbReference type="Pfam" id="PF00072">
    <property type="entry name" value="Response_reg"/>
    <property type="match status" value="1"/>
</dbReference>
<dbReference type="PRINTS" id="PR00038">
    <property type="entry name" value="HTHLUXR"/>
</dbReference>